<proteinExistence type="predicted"/>
<feature type="transmembrane region" description="Helical" evidence="1">
    <location>
        <begin position="145"/>
        <end position="170"/>
    </location>
</feature>
<dbReference type="EMBL" id="CCDP010000001">
    <property type="protein sequence ID" value="CDQ38420.1"/>
    <property type="molecule type" value="Genomic_DNA"/>
</dbReference>
<dbReference type="Pfam" id="PF04854">
    <property type="entry name" value="DUF624"/>
    <property type="match status" value="1"/>
</dbReference>
<reference evidence="3" key="2">
    <citation type="submission" date="2014-05" db="EMBL/GenBank/DDBJ databases">
        <title>Draft genome sequence of Virgibacillus massiliensis Vm-5.</title>
        <authorList>
            <person name="Khelaifia S."/>
            <person name="Croce O."/>
            <person name="Lagier J.C."/>
            <person name="Raoult D."/>
        </authorList>
    </citation>
    <scope>NUCLEOTIDE SEQUENCE [LARGE SCALE GENOMIC DNA]</scope>
    <source>
        <strain evidence="3">Vm-5</strain>
    </source>
</reference>
<sequence length="206" mass="23647">MNPNGIVTTLEKVMNWISRFAVVNFLWLLYSLMGLFVAGVFPATVAALGVSRKWIAGNKEIPIWRTFKEVYFKEFAAANVLGWILTAIGTVLFLNYKVLQVRQEEVVFMVPFAFYFVVIVYCLVVIWSFPLLAHYQTSIYQYMKHAFIIGLSKVHITLGIFVTSFGLIYLSISYPAFLPLLFFSVFAFSWMWGAMYVFSQMDTANV</sequence>
<accession>A0A024Q895</accession>
<dbReference type="InterPro" id="IPR006938">
    <property type="entry name" value="DUF624"/>
</dbReference>
<feature type="transmembrane region" description="Helical" evidence="1">
    <location>
        <begin position="106"/>
        <end position="133"/>
    </location>
</feature>
<keyword evidence="3" id="KW-1185">Reference proteome</keyword>
<dbReference type="OrthoDB" id="2182676at2"/>
<feature type="transmembrane region" description="Helical" evidence="1">
    <location>
        <begin position="71"/>
        <end position="94"/>
    </location>
</feature>
<dbReference type="RefSeq" id="WP_021289697.1">
    <property type="nucleotide sequence ID" value="NZ_BNER01000001.1"/>
</dbReference>
<evidence type="ECO:0000313" key="2">
    <source>
        <dbReference type="EMBL" id="CDQ38420.1"/>
    </source>
</evidence>
<dbReference type="eggNOG" id="COG5578">
    <property type="taxonomic scope" value="Bacteria"/>
</dbReference>
<feature type="transmembrane region" description="Helical" evidence="1">
    <location>
        <begin position="25"/>
        <end position="50"/>
    </location>
</feature>
<evidence type="ECO:0000313" key="3">
    <source>
        <dbReference type="Proteomes" id="UP000028875"/>
    </source>
</evidence>
<reference evidence="2 3" key="1">
    <citation type="submission" date="2014-03" db="EMBL/GenBank/DDBJ databases">
        <authorList>
            <person name="Urmite Genomes U."/>
        </authorList>
    </citation>
    <scope>NUCLEOTIDE SEQUENCE [LARGE SCALE GENOMIC DNA]</scope>
    <source>
        <strain evidence="2 3">Vm-5</strain>
    </source>
</reference>
<comment type="caution">
    <text evidence="2">The sequence shown here is derived from an EMBL/GenBank/DDBJ whole genome shotgun (WGS) entry which is preliminary data.</text>
</comment>
<keyword evidence="1" id="KW-0472">Membrane</keyword>
<dbReference type="Proteomes" id="UP000028875">
    <property type="component" value="Unassembled WGS sequence"/>
</dbReference>
<feature type="transmembrane region" description="Helical" evidence="1">
    <location>
        <begin position="176"/>
        <end position="198"/>
    </location>
</feature>
<keyword evidence="1" id="KW-1133">Transmembrane helix</keyword>
<evidence type="ECO:0000256" key="1">
    <source>
        <dbReference type="SAM" id="Phobius"/>
    </source>
</evidence>
<organism evidence="2 3">
    <name type="scientific">Virgibacillus massiliensis</name>
    <dbReference type="NCBI Taxonomy" id="1462526"/>
    <lineage>
        <taxon>Bacteria</taxon>
        <taxon>Bacillati</taxon>
        <taxon>Bacillota</taxon>
        <taxon>Bacilli</taxon>
        <taxon>Bacillales</taxon>
        <taxon>Bacillaceae</taxon>
        <taxon>Virgibacillus</taxon>
    </lineage>
</organism>
<name>A0A024Q895_9BACI</name>
<protein>
    <submittedName>
        <fullName evidence="2">Putative integral membrane protein</fullName>
    </submittedName>
</protein>
<keyword evidence="1" id="KW-0812">Transmembrane</keyword>
<gene>
    <name evidence="2" type="ORF">BN990_00690</name>
</gene>
<dbReference type="STRING" id="1462526.BN990_00690"/>
<dbReference type="AlphaFoldDB" id="A0A024Q895"/>